<evidence type="ECO:0000256" key="2">
    <source>
        <dbReference type="SAM" id="MobiDB-lite"/>
    </source>
</evidence>
<dbReference type="RefSeq" id="WP_048704005.1">
    <property type="nucleotide sequence ID" value="NZ_CP012034.1"/>
</dbReference>
<keyword evidence="3" id="KW-0812">Transmembrane</keyword>
<proteinExistence type="predicted"/>
<evidence type="ECO:0000313" key="6">
    <source>
        <dbReference type="Proteomes" id="UP000036106"/>
    </source>
</evidence>
<evidence type="ECO:0000313" key="5">
    <source>
        <dbReference type="EMBL" id="AKP66991.1"/>
    </source>
</evidence>
<accession>A0A0H4QIY7</accession>
<feature type="region of interest" description="Disordered" evidence="2">
    <location>
        <begin position="52"/>
        <end position="109"/>
    </location>
</feature>
<feature type="domain" description="DUF5067" evidence="4">
    <location>
        <begin position="97"/>
        <end position="221"/>
    </location>
</feature>
<organism evidence="5 6">
    <name type="scientific">Companilactobacillus ginsenosidimutans</name>
    <dbReference type="NCBI Taxonomy" id="1007676"/>
    <lineage>
        <taxon>Bacteria</taxon>
        <taxon>Bacillati</taxon>
        <taxon>Bacillota</taxon>
        <taxon>Bacilli</taxon>
        <taxon>Lactobacillales</taxon>
        <taxon>Lactobacillaceae</taxon>
        <taxon>Companilactobacillus</taxon>
    </lineage>
</organism>
<evidence type="ECO:0000256" key="3">
    <source>
        <dbReference type="SAM" id="Phobius"/>
    </source>
</evidence>
<dbReference type="Gene3D" id="2.60.40.1240">
    <property type="match status" value="1"/>
</dbReference>
<dbReference type="InterPro" id="IPR031989">
    <property type="entry name" value="DUF5067"/>
</dbReference>
<keyword evidence="6" id="KW-1185">Reference proteome</keyword>
<evidence type="ECO:0000259" key="4">
    <source>
        <dbReference type="Pfam" id="PF16729"/>
    </source>
</evidence>
<sequence>MDNQKPTMTRGQYRKQRTPFYKKAPFIITLVVILIAIIAGIIYWSVGNTHKKNAENNSNRVENVQSNKSTKKKNSGTKSAASQKVAKEDSKEKSDDKKTDKKKTYSNPGSYNNLDYKTDDFEFKIGNDVKLVKDSTGNSALLIQYTYTNKSKKNQIPQKVQYANMILKQNDKELVPTGGDGDYSELVSKSNMGEVIPGATFEGALLVQVPDANADVNMYFKNIQTGQYLNTMQPFKLS</sequence>
<dbReference type="KEGG" id="lgn:ABM34_05195"/>
<feature type="transmembrane region" description="Helical" evidence="3">
    <location>
        <begin position="24"/>
        <end position="46"/>
    </location>
</feature>
<dbReference type="PATRIC" id="fig|1007676.4.peg.1033"/>
<evidence type="ECO:0000256" key="1">
    <source>
        <dbReference type="ARBA" id="ARBA00022729"/>
    </source>
</evidence>
<protein>
    <recommendedName>
        <fullName evidence="4">DUF5067 domain-containing protein</fullName>
    </recommendedName>
</protein>
<dbReference type="AlphaFoldDB" id="A0A0H4QIY7"/>
<feature type="compositionally biased region" description="Basic and acidic residues" evidence="2">
    <location>
        <begin position="85"/>
        <end position="103"/>
    </location>
</feature>
<dbReference type="Proteomes" id="UP000036106">
    <property type="component" value="Chromosome"/>
</dbReference>
<dbReference type="OrthoDB" id="2323615at2"/>
<keyword evidence="1" id="KW-0732">Signal</keyword>
<dbReference type="EMBL" id="CP012034">
    <property type="protein sequence ID" value="AKP66991.1"/>
    <property type="molecule type" value="Genomic_DNA"/>
</dbReference>
<keyword evidence="3" id="KW-0472">Membrane</keyword>
<feature type="compositionally biased region" description="Polar residues" evidence="2">
    <location>
        <begin position="55"/>
        <end position="65"/>
    </location>
</feature>
<keyword evidence="3" id="KW-1133">Transmembrane helix</keyword>
<dbReference type="Pfam" id="PF16729">
    <property type="entry name" value="DUF5067"/>
    <property type="match status" value="1"/>
</dbReference>
<name>A0A0H4QIY7_9LACO</name>
<reference evidence="6" key="1">
    <citation type="submission" date="2015-07" db="EMBL/GenBank/DDBJ databases">
        <title>Lactobacillus ginsenosidimutans/EMML 3141/ whole genome sequencing.</title>
        <authorList>
            <person name="Kim M.K."/>
            <person name="Im W.-T."/>
            <person name="Srinivasan S."/>
            <person name="Lee J.-J."/>
        </authorList>
    </citation>
    <scope>NUCLEOTIDE SEQUENCE [LARGE SCALE GENOMIC DNA]</scope>
    <source>
        <strain evidence="6">EMML 3041</strain>
    </source>
</reference>
<gene>
    <name evidence="5" type="ORF">ABM34_05195</name>
</gene>
<dbReference type="InterPro" id="IPR029050">
    <property type="entry name" value="Immunoprotect_excell_Ig-like"/>
</dbReference>